<gene>
    <name evidence="1" type="ORF">MNBD_GAMMA24-1157</name>
</gene>
<evidence type="ECO:0000313" key="1">
    <source>
        <dbReference type="EMBL" id="VAX13220.1"/>
    </source>
</evidence>
<dbReference type="AlphaFoldDB" id="A0A3B1BRD4"/>
<proteinExistence type="predicted"/>
<reference evidence="1" key="1">
    <citation type="submission" date="2018-06" db="EMBL/GenBank/DDBJ databases">
        <authorList>
            <person name="Zhirakovskaya E."/>
        </authorList>
    </citation>
    <scope>NUCLEOTIDE SEQUENCE</scope>
</reference>
<accession>A0A3B1BRD4</accession>
<protein>
    <submittedName>
        <fullName evidence="1">Uncharacterized protein</fullName>
    </submittedName>
</protein>
<organism evidence="1">
    <name type="scientific">hydrothermal vent metagenome</name>
    <dbReference type="NCBI Taxonomy" id="652676"/>
    <lineage>
        <taxon>unclassified sequences</taxon>
        <taxon>metagenomes</taxon>
        <taxon>ecological metagenomes</taxon>
    </lineage>
</organism>
<name>A0A3B1BRD4_9ZZZZ</name>
<sequence length="246" mass="27696">MRSYRFVYLLLGLCFCSAASAAVRQDLKGTVLIFDEYEQDVDPYQTRVIVTANYMRFDDGKGSTDFVLFDRRANIIFNVNSSDQTVISVAPQAVKVVPPFKLTDEAHKLDDMKAAPSIAGIKPQHYVFSTNQQHCYDVVAVKGLFTNVLTATRAFNAILASQNAVALENLPADQQEPCDLSHSIFSYNRYLQFGFPIREWDTHGKGRALANFRENVSLNKNLFVLPPGYKRFSVKDFRAGKVQFGN</sequence>
<dbReference type="EMBL" id="UOFZ01000106">
    <property type="protein sequence ID" value="VAX13220.1"/>
    <property type="molecule type" value="Genomic_DNA"/>
</dbReference>